<keyword evidence="1" id="KW-0472">Membrane</keyword>
<dbReference type="GO" id="GO:0008233">
    <property type="term" value="F:peptidase activity"/>
    <property type="evidence" value="ECO:0007669"/>
    <property type="project" value="InterPro"/>
</dbReference>
<feature type="transmembrane region" description="Helical" evidence="1">
    <location>
        <begin position="160"/>
        <end position="183"/>
    </location>
</feature>
<name>A0A2H0WWQ0_9BACT</name>
<dbReference type="PANTHER" id="PTHR36844:SF1">
    <property type="entry name" value="PROTEASE PRSW"/>
    <property type="match status" value="1"/>
</dbReference>
<keyword evidence="1" id="KW-0812">Transmembrane</keyword>
<evidence type="ECO:0008006" key="4">
    <source>
        <dbReference type="Google" id="ProtNLM"/>
    </source>
</evidence>
<dbReference type="EMBL" id="PEZF01000010">
    <property type="protein sequence ID" value="PIS17100.1"/>
    <property type="molecule type" value="Genomic_DNA"/>
</dbReference>
<proteinExistence type="predicted"/>
<feature type="transmembrane region" description="Helical" evidence="1">
    <location>
        <begin position="36"/>
        <end position="60"/>
    </location>
</feature>
<evidence type="ECO:0000313" key="2">
    <source>
        <dbReference type="EMBL" id="PIS17100.1"/>
    </source>
</evidence>
<sequence>MILSYLFYIALGFLPSLIWLLFYLKKDPHPEPQHRIVKIFLWGMLIAPLAAVAELFLLWLTKPMGPQSMLSALTNGSPFLNQYTDGWRALIGLVFFAPLVEEYLKYRIVKEEVSKDPDFDEPPDAMIYLITGGLGFAAAENLLVVLQFPLLPLGAAINTISLRFVGATFLHALASGIVGYFWAKSLLETQKRTRLIAKGLVLAIVFHGSYNYIVNLKDSFPFTTLLIIPLLVAMALFVSFGFRYLKNKLSVCKTE</sequence>
<dbReference type="AlphaFoldDB" id="A0A2H0WWQ0"/>
<protein>
    <recommendedName>
        <fullName evidence="4">Protease PrsW</fullName>
    </recommendedName>
</protein>
<dbReference type="Pfam" id="PF13367">
    <property type="entry name" value="PrsW-protease"/>
    <property type="match status" value="1"/>
</dbReference>
<accession>A0A2H0WWQ0</accession>
<gene>
    <name evidence="2" type="ORF">COT61_00320</name>
</gene>
<feature type="transmembrane region" description="Helical" evidence="1">
    <location>
        <begin position="195"/>
        <end position="213"/>
    </location>
</feature>
<keyword evidence="1" id="KW-1133">Transmembrane helix</keyword>
<feature type="transmembrane region" description="Helical" evidence="1">
    <location>
        <begin position="6"/>
        <end position="24"/>
    </location>
</feature>
<feature type="transmembrane region" description="Helical" evidence="1">
    <location>
        <begin position="125"/>
        <end position="148"/>
    </location>
</feature>
<evidence type="ECO:0000313" key="3">
    <source>
        <dbReference type="Proteomes" id="UP000229080"/>
    </source>
</evidence>
<dbReference type="InterPro" id="IPR026898">
    <property type="entry name" value="PrsW"/>
</dbReference>
<dbReference type="PANTHER" id="PTHR36844">
    <property type="entry name" value="PROTEASE PRSW"/>
    <property type="match status" value="1"/>
</dbReference>
<comment type="caution">
    <text evidence="2">The sequence shown here is derived from an EMBL/GenBank/DDBJ whole genome shotgun (WGS) entry which is preliminary data.</text>
</comment>
<dbReference type="Proteomes" id="UP000229080">
    <property type="component" value="Unassembled WGS sequence"/>
</dbReference>
<reference evidence="3" key="1">
    <citation type="submission" date="2017-09" db="EMBL/GenBank/DDBJ databases">
        <title>Depth-based differentiation of microbial function through sediment-hosted aquifers and enrichment of novel symbionts in the deep terrestrial subsurface.</title>
        <authorList>
            <person name="Probst A.J."/>
            <person name="Ladd B."/>
            <person name="Jarett J.K."/>
            <person name="Geller-Mcgrath D.E."/>
            <person name="Sieber C.M.K."/>
            <person name="Emerson J.B."/>
            <person name="Anantharaman K."/>
            <person name="Thomas B.C."/>
            <person name="Malmstrom R."/>
            <person name="Stieglmeier M."/>
            <person name="Klingl A."/>
            <person name="Woyke T."/>
            <person name="Ryan C.M."/>
            <person name="Banfield J.F."/>
        </authorList>
    </citation>
    <scope>NUCLEOTIDE SEQUENCE [LARGE SCALE GENOMIC DNA]</scope>
</reference>
<evidence type="ECO:0000256" key="1">
    <source>
        <dbReference type="SAM" id="Phobius"/>
    </source>
</evidence>
<feature type="transmembrane region" description="Helical" evidence="1">
    <location>
        <begin position="225"/>
        <end position="245"/>
    </location>
</feature>
<organism evidence="2 3">
    <name type="scientific">Candidatus Portnoybacteria bacterium CG09_land_8_20_14_0_10_44_13</name>
    <dbReference type="NCBI Taxonomy" id="1974811"/>
    <lineage>
        <taxon>Bacteria</taxon>
        <taxon>Candidatus Portnoyibacteriota</taxon>
    </lineage>
</organism>